<name>A0ABM0M8Y1_SACKO</name>
<dbReference type="PANTHER" id="PTHR47331">
    <property type="entry name" value="PHD-TYPE DOMAIN-CONTAINING PROTEIN"/>
    <property type="match status" value="1"/>
</dbReference>
<dbReference type="Proteomes" id="UP000694865">
    <property type="component" value="Unplaced"/>
</dbReference>
<evidence type="ECO:0000313" key="4">
    <source>
        <dbReference type="Proteomes" id="UP000694865"/>
    </source>
</evidence>
<dbReference type="InterPro" id="IPR041588">
    <property type="entry name" value="Integrase_H2C2"/>
</dbReference>
<evidence type="ECO:0000259" key="3">
    <source>
        <dbReference type="Pfam" id="PF18701"/>
    </source>
</evidence>
<dbReference type="RefSeq" id="XP_006816472.1">
    <property type="nucleotide sequence ID" value="XM_006816409.1"/>
</dbReference>
<dbReference type="GeneID" id="102809869"/>
<evidence type="ECO:0000259" key="1">
    <source>
        <dbReference type="Pfam" id="PF00665"/>
    </source>
</evidence>
<dbReference type="PANTHER" id="PTHR47331:SF1">
    <property type="entry name" value="GAG-LIKE PROTEIN"/>
    <property type="match status" value="1"/>
</dbReference>
<gene>
    <name evidence="5" type="primary">LOC102809869</name>
</gene>
<evidence type="ECO:0000259" key="2">
    <source>
        <dbReference type="Pfam" id="PF17921"/>
    </source>
</evidence>
<dbReference type="SUPFAM" id="SSF53098">
    <property type="entry name" value="Ribonuclease H-like"/>
    <property type="match status" value="1"/>
</dbReference>
<dbReference type="Gene3D" id="3.30.420.10">
    <property type="entry name" value="Ribonuclease H-like superfamily/Ribonuclease H"/>
    <property type="match status" value="1"/>
</dbReference>
<organism evidence="4 5">
    <name type="scientific">Saccoglossus kowalevskii</name>
    <name type="common">Acorn worm</name>
    <dbReference type="NCBI Taxonomy" id="10224"/>
    <lineage>
        <taxon>Eukaryota</taxon>
        <taxon>Metazoa</taxon>
        <taxon>Hemichordata</taxon>
        <taxon>Enteropneusta</taxon>
        <taxon>Harrimaniidae</taxon>
        <taxon>Saccoglossus</taxon>
    </lineage>
</organism>
<dbReference type="InterPro" id="IPR001584">
    <property type="entry name" value="Integrase_cat-core"/>
</dbReference>
<dbReference type="Gene3D" id="1.10.340.70">
    <property type="match status" value="1"/>
</dbReference>
<reference evidence="5" key="1">
    <citation type="submission" date="2025-08" db="UniProtKB">
        <authorList>
            <consortium name="RefSeq"/>
        </authorList>
    </citation>
    <scope>IDENTIFICATION</scope>
    <source>
        <tissue evidence="5">Testes</tissue>
    </source>
</reference>
<proteinExistence type="predicted"/>
<dbReference type="Pfam" id="PF00665">
    <property type="entry name" value="rve"/>
    <property type="match status" value="1"/>
</dbReference>
<dbReference type="InterPro" id="IPR036397">
    <property type="entry name" value="RNaseH_sf"/>
</dbReference>
<keyword evidence="4" id="KW-1185">Reference proteome</keyword>
<protein>
    <submittedName>
        <fullName evidence="5">Uncharacterized protein LOC102809869</fullName>
    </submittedName>
</protein>
<accession>A0ABM0M8Y1</accession>
<feature type="domain" description="Integrase catalytic" evidence="1">
    <location>
        <begin position="247"/>
        <end position="350"/>
    </location>
</feature>
<dbReference type="InterPro" id="IPR040676">
    <property type="entry name" value="DUF5641"/>
</dbReference>
<evidence type="ECO:0000313" key="5">
    <source>
        <dbReference type="RefSeq" id="XP_006816472.1"/>
    </source>
</evidence>
<dbReference type="InterPro" id="IPR012337">
    <property type="entry name" value="RNaseH-like_sf"/>
</dbReference>
<feature type="domain" description="DUF5641" evidence="3">
    <location>
        <begin position="434"/>
        <end position="483"/>
    </location>
</feature>
<dbReference type="Pfam" id="PF17921">
    <property type="entry name" value="Integrase_H2C2"/>
    <property type="match status" value="1"/>
</dbReference>
<dbReference type="Pfam" id="PF18701">
    <property type="entry name" value="DUF5641"/>
    <property type="match status" value="1"/>
</dbReference>
<sequence>MLNLEVKIQPCRSKTPTCTTDEQIELHDSTENADKVNTDIIGQTNAGLDTVSTTGIGQIVDINRYNSLQKLNRITALVLRFVDNIKKPAQSRNLNELAANEITQAQSKWVVYVQKTRYQKEREFLQVENNKASPLIRQLRLFIDKQHVIRCGGRLHNAPIGDNAKFPILIPPDHQFTNLLVRDAHERSLHSGLQSTVTLLRQTYWITRIRATVKALLRKCVICKRVTGRSYMKPITAPLPNYRTQKSEPFQVCGIDFTGELYVKRENGGERKCYICLFTCANTRAIHLELVQDLSTDSFLRAFRRFAARRSLPTRIVSDNATTYLSAAKEINDLFNDPQVKAFLANHHIQLKKVLRRAFVTMDEMNTILCEIETTINNRPITYVYGDDAEATPLTPAHLLHGRTLNTLPHVTIDMEELIDPTYETKETLHKRATKLSETMDRLWKKWELEYLSALRERHERQKTGKLTNAIKSGDVVLVHSDTRNVRYGI</sequence>
<feature type="domain" description="Integrase zinc-binding" evidence="2">
    <location>
        <begin position="173"/>
        <end position="226"/>
    </location>
</feature>